<dbReference type="AlphaFoldDB" id="A0A1Y3B716"/>
<accession>A0A1Y3B716</accession>
<evidence type="ECO:0000313" key="3">
    <source>
        <dbReference type="Proteomes" id="UP000194236"/>
    </source>
</evidence>
<dbReference type="GO" id="GO:0007165">
    <property type="term" value="P:signal transduction"/>
    <property type="evidence" value="ECO:0007669"/>
    <property type="project" value="InterPro"/>
</dbReference>
<feature type="domain" description="Rho-GAP" evidence="1">
    <location>
        <begin position="104"/>
        <end position="163"/>
    </location>
</feature>
<keyword evidence="3" id="KW-1185">Reference proteome</keyword>
<dbReference type="Gene3D" id="1.10.555.10">
    <property type="entry name" value="Rho GTPase activation protein"/>
    <property type="match status" value="1"/>
</dbReference>
<comment type="caution">
    <text evidence="2">The sequence shown here is derived from an EMBL/GenBank/DDBJ whole genome shotgun (WGS) entry which is preliminary data.</text>
</comment>
<dbReference type="InterPro" id="IPR000198">
    <property type="entry name" value="RhoGAP_dom"/>
</dbReference>
<dbReference type="OrthoDB" id="27680at2759"/>
<organism evidence="2 3">
    <name type="scientific">Euroglyphus maynei</name>
    <name type="common">Mayne's house dust mite</name>
    <dbReference type="NCBI Taxonomy" id="6958"/>
    <lineage>
        <taxon>Eukaryota</taxon>
        <taxon>Metazoa</taxon>
        <taxon>Ecdysozoa</taxon>
        <taxon>Arthropoda</taxon>
        <taxon>Chelicerata</taxon>
        <taxon>Arachnida</taxon>
        <taxon>Acari</taxon>
        <taxon>Acariformes</taxon>
        <taxon>Sarcoptiformes</taxon>
        <taxon>Astigmata</taxon>
        <taxon>Psoroptidia</taxon>
        <taxon>Analgoidea</taxon>
        <taxon>Pyroglyphidae</taxon>
        <taxon>Pyroglyphinae</taxon>
        <taxon>Euroglyphus</taxon>
    </lineage>
</organism>
<sequence>ELAFQQQQSLTYCEDFTKNLAGAVQALALLELQADINQLLQQQKLFRPSPSMNCYETTQCNNDNNNVSYIIPMPNFFSKNRKTFPSSLMISSKNDNRSMMIFGGNLTALHVRDNERNKLDFDIPSILKHMIDYLGDNGVQEEGIFRVPGTKNRLMVSFVLFSS</sequence>
<proteinExistence type="predicted"/>
<dbReference type="SUPFAM" id="SSF48350">
    <property type="entry name" value="GTPase activation domain, GAP"/>
    <property type="match status" value="1"/>
</dbReference>
<gene>
    <name evidence="2" type="ORF">BLA29_010637</name>
</gene>
<reference evidence="2 3" key="1">
    <citation type="submission" date="2017-03" db="EMBL/GenBank/DDBJ databases">
        <title>Genome Survey of Euroglyphus maynei.</title>
        <authorList>
            <person name="Arlian L.G."/>
            <person name="Morgan M.S."/>
            <person name="Rider S.D."/>
        </authorList>
    </citation>
    <scope>NUCLEOTIDE SEQUENCE [LARGE SCALE GENOMIC DNA]</scope>
    <source>
        <strain evidence="2">Arlian Lab</strain>
        <tissue evidence="2">Whole body</tissue>
    </source>
</reference>
<dbReference type="PROSITE" id="PS50238">
    <property type="entry name" value="RHOGAP"/>
    <property type="match status" value="1"/>
</dbReference>
<feature type="non-terminal residue" evidence="2">
    <location>
        <position position="1"/>
    </location>
</feature>
<dbReference type="InterPro" id="IPR008936">
    <property type="entry name" value="Rho_GTPase_activation_prot"/>
</dbReference>
<evidence type="ECO:0000313" key="2">
    <source>
        <dbReference type="EMBL" id="OTF75683.1"/>
    </source>
</evidence>
<name>A0A1Y3B716_EURMA</name>
<evidence type="ECO:0000259" key="1">
    <source>
        <dbReference type="PROSITE" id="PS50238"/>
    </source>
</evidence>
<protein>
    <recommendedName>
        <fullName evidence="1">Rho-GAP domain-containing protein</fullName>
    </recommendedName>
</protein>
<dbReference type="EMBL" id="MUJZ01040804">
    <property type="protein sequence ID" value="OTF75683.1"/>
    <property type="molecule type" value="Genomic_DNA"/>
</dbReference>
<dbReference type="Proteomes" id="UP000194236">
    <property type="component" value="Unassembled WGS sequence"/>
</dbReference>